<feature type="compositionally biased region" description="Polar residues" evidence="7">
    <location>
        <begin position="1"/>
        <end position="15"/>
    </location>
</feature>
<dbReference type="EMBL" id="GG745335">
    <property type="protein sequence ID" value="KNE59654.1"/>
    <property type="molecule type" value="Genomic_DNA"/>
</dbReference>
<dbReference type="eggNOG" id="KOG0991">
    <property type="taxonomic scope" value="Eukaryota"/>
</dbReference>
<dbReference type="Gene3D" id="3.40.50.300">
    <property type="entry name" value="P-loop containing nucleotide triphosphate hydrolases"/>
    <property type="match status" value="1"/>
</dbReference>
<dbReference type="GO" id="GO:0031390">
    <property type="term" value="C:Ctf18 RFC-like complex"/>
    <property type="evidence" value="ECO:0007669"/>
    <property type="project" value="TreeGrafter"/>
</dbReference>
<evidence type="ECO:0000256" key="6">
    <source>
        <dbReference type="ARBA" id="ARBA00023242"/>
    </source>
</evidence>
<dbReference type="FunFam" id="1.10.8.60:FF:000012">
    <property type="entry name" value="Replication factor C subunit 4"/>
    <property type="match status" value="1"/>
</dbReference>
<evidence type="ECO:0000256" key="5">
    <source>
        <dbReference type="ARBA" id="ARBA00022840"/>
    </source>
</evidence>
<dbReference type="GO" id="GO:0006271">
    <property type="term" value="P:DNA strand elongation involved in DNA replication"/>
    <property type="evidence" value="ECO:0007669"/>
    <property type="project" value="UniProtKB-ARBA"/>
</dbReference>
<dbReference type="Proteomes" id="UP000054350">
    <property type="component" value="Unassembled WGS sequence"/>
</dbReference>
<dbReference type="VEuPathDB" id="FungiDB:AMAG_05128"/>
<organism evidence="9 10">
    <name type="scientific">Allomyces macrogynus (strain ATCC 38327)</name>
    <name type="common">Allomyces javanicus var. macrogynus</name>
    <dbReference type="NCBI Taxonomy" id="578462"/>
    <lineage>
        <taxon>Eukaryota</taxon>
        <taxon>Fungi</taxon>
        <taxon>Fungi incertae sedis</taxon>
        <taxon>Blastocladiomycota</taxon>
        <taxon>Blastocladiomycetes</taxon>
        <taxon>Blastocladiales</taxon>
        <taxon>Blastocladiaceae</taxon>
        <taxon>Allomyces</taxon>
    </lineage>
</organism>
<accession>A0A0L0SB74</accession>
<dbReference type="FunFam" id="3.40.50.300:FF:000107">
    <property type="entry name" value="Replication factor C subunit 4"/>
    <property type="match status" value="1"/>
</dbReference>
<dbReference type="CDD" id="cd18140">
    <property type="entry name" value="HLD_clamp_RFC"/>
    <property type="match status" value="1"/>
</dbReference>
<evidence type="ECO:0000259" key="8">
    <source>
        <dbReference type="SMART" id="SM00382"/>
    </source>
</evidence>
<dbReference type="Gene3D" id="1.10.8.60">
    <property type="match status" value="1"/>
</dbReference>
<dbReference type="GO" id="GO:0003677">
    <property type="term" value="F:DNA binding"/>
    <property type="evidence" value="ECO:0007669"/>
    <property type="project" value="InterPro"/>
</dbReference>
<dbReference type="PANTHER" id="PTHR11669:SF5">
    <property type="entry name" value="REPLICATION FACTOR C SUBUNIT 2"/>
    <property type="match status" value="1"/>
</dbReference>
<dbReference type="STRING" id="578462.A0A0L0SB74"/>
<dbReference type="InterPro" id="IPR008921">
    <property type="entry name" value="DNA_pol3_clamp-load_cplx_C"/>
</dbReference>
<reference evidence="10" key="2">
    <citation type="submission" date="2009-11" db="EMBL/GenBank/DDBJ databases">
        <title>The Genome Sequence of Allomyces macrogynus strain ATCC 38327.</title>
        <authorList>
            <consortium name="The Broad Institute Genome Sequencing Platform"/>
            <person name="Russ C."/>
            <person name="Cuomo C."/>
            <person name="Shea T."/>
            <person name="Young S.K."/>
            <person name="Zeng Q."/>
            <person name="Koehrsen M."/>
            <person name="Haas B."/>
            <person name="Borodovsky M."/>
            <person name="Guigo R."/>
            <person name="Alvarado L."/>
            <person name="Berlin A."/>
            <person name="Borenstein D."/>
            <person name="Chen Z."/>
            <person name="Engels R."/>
            <person name="Freedman E."/>
            <person name="Gellesch M."/>
            <person name="Goldberg J."/>
            <person name="Griggs A."/>
            <person name="Gujja S."/>
            <person name="Heiman D."/>
            <person name="Hepburn T."/>
            <person name="Howarth C."/>
            <person name="Jen D."/>
            <person name="Larson L."/>
            <person name="Lewis B."/>
            <person name="Mehta T."/>
            <person name="Park D."/>
            <person name="Pearson M."/>
            <person name="Roberts A."/>
            <person name="Saif S."/>
            <person name="Shenoy N."/>
            <person name="Sisk P."/>
            <person name="Stolte C."/>
            <person name="Sykes S."/>
            <person name="Walk T."/>
            <person name="White J."/>
            <person name="Yandava C."/>
            <person name="Burger G."/>
            <person name="Gray M.W."/>
            <person name="Holland P.W.H."/>
            <person name="King N."/>
            <person name="Lang F.B.F."/>
            <person name="Roger A.J."/>
            <person name="Ruiz-Trillo I."/>
            <person name="Lander E."/>
            <person name="Nusbaum C."/>
        </authorList>
    </citation>
    <scope>NUCLEOTIDE SEQUENCE [LARGE SCALE GENOMIC DNA]</scope>
    <source>
        <strain evidence="10">ATCC 38327</strain>
    </source>
</reference>
<sequence>MSLAAQASSSGTGTRHTPAGAAVTAPNTDELELPWVEKYRPLVLDEVMGNEETVARLKVIARDGNMPNLIMSGAPGIGKTTSIMCLANALLGSAVKEAVLELNASDDRGIDVVRNRIKMFAQKKVTLPPGRHKIVILDEADSMTAGAQQALRRTMELYSSTTRFALACNTSNKVIEPIQSRCAILRFARLSDTQVLSRVRTVAQRESVPMTPAGLEAVVFCADGDLRLAINHLQAAASAASGMVDAEQVFKVCDVPHPAQVSAIVQNCAMGHVDRALDAITALTKAGYASLDVVTTLFRVVKNAPTQAPAAATGGANAAAALVLPEYLKLEFAKLIGLAHMRILEGVSSNVQLAGLVARMARVVVPPEKFVV</sequence>
<evidence type="ECO:0000313" key="9">
    <source>
        <dbReference type="EMBL" id="KNE59654.1"/>
    </source>
</evidence>
<dbReference type="GO" id="GO:0003689">
    <property type="term" value="F:DNA clamp loader activity"/>
    <property type="evidence" value="ECO:0007669"/>
    <property type="project" value="TreeGrafter"/>
</dbReference>
<comment type="similarity">
    <text evidence="2">Belongs to the activator 1 small subunits family.</text>
</comment>
<evidence type="ECO:0000256" key="3">
    <source>
        <dbReference type="ARBA" id="ARBA00022705"/>
    </source>
</evidence>
<gene>
    <name evidence="9" type="ORF">AMAG_05128</name>
</gene>
<keyword evidence="4" id="KW-0547">Nucleotide-binding</keyword>
<dbReference type="GO" id="GO:0031391">
    <property type="term" value="C:Elg1 RFC-like complex"/>
    <property type="evidence" value="ECO:0007669"/>
    <property type="project" value="TreeGrafter"/>
</dbReference>
<dbReference type="GO" id="GO:0016887">
    <property type="term" value="F:ATP hydrolysis activity"/>
    <property type="evidence" value="ECO:0007669"/>
    <property type="project" value="InterPro"/>
</dbReference>
<dbReference type="SUPFAM" id="SSF52540">
    <property type="entry name" value="P-loop containing nucleoside triphosphate hydrolases"/>
    <property type="match status" value="1"/>
</dbReference>
<dbReference type="InterPro" id="IPR013748">
    <property type="entry name" value="Rep_factorC_C"/>
</dbReference>
<keyword evidence="3" id="KW-0235">DNA replication</keyword>
<dbReference type="OrthoDB" id="4199794at2759"/>
<dbReference type="AlphaFoldDB" id="A0A0L0SB74"/>
<reference evidence="9 10" key="1">
    <citation type="submission" date="2009-11" db="EMBL/GenBank/DDBJ databases">
        <title>Annotation of Allomyces macrogynus ATCC 38327.</title>
        <authorList>
            <consortium name="The Broad Institute Genome Sequencing Platform"/>
            <person name="Russ C."/>
            <person name="Cuomo C."/>
            <person name="Burger G."/>
            <person name="Gray M.W."/>
            <person name="Holland P.W.H."/>
            <person name="King N."/>
            <person name="Lang F.B.F."/>
            <person name="Roger A.J."/>
            <person name="Ruiz-Trillo I."/>
            <person name="Young S.K."/>
            <person name="Zeng Q."/>
            <person name="Gargeya S."/>
            <person name="Fitzgerald M."/>
            <person name="Haas B."/>
            <person name="Abouelleil A."/>
            <person name="Alvarado L."/>
            <person name="Arachchi H.M."/>
            <person name="Berlin A."/>
            <person name="Chapman S.B."/>
            <person name="Gearin G."/>
            <person name="Goldberg J."/>
            <person name="Griggs A."/>
            <person name="Gujja S."/>
            <person name="Hansen M."/>
            <person name="Heiman D."/>
            <person name="Howarth C."/>
            <person name="Larimer J."/>
            <person name="Lui A."/>
            <person name="MacDonald P.J.P."/>
            <person name="McCowen C."/>
            <person name="Montmayeur A."/>
            <person name="Murphy C."/>
            <person name="Neiman D."/>
            <person name="Pearson M."/>
            <person name="Priest M."/>
            <person name="Roberts A."/>
            <person name="Saif S."/>
            <person name="Shea T."/>
            <person name="Sisk P."/>
            <person name="Stolte C."/>
            <person name="Sykes S."/>
            <person name="Wortman J."/>
            <person name="Nusbaum C."/>
            <person name="Birren B."/>
        </authorList>
    </citation>
    <scope>NUCLEOTIDE SEQUENCE [LARGE SCALE GENOMIC DNA]</scope>
    <source>
        <strain evidence="9 10">ATCC 38327</strain>
    </source>
</reference>
<evidence type="ECO:0000313" key="10">
    <source>
        <dbReference type="Proteomes" id="UP000054350"/>
    </source>
</evidence>
<evidence type="ECO:0000256" key="2">
    <source>
        <dbReference type="ARBA" id="ARBA00005378"/>
    </source>
</evidence>
<dbReference type="GO" id="GO:0006281">
    <property type="term" value="P:DNA repair"/>
    <property type="evidence" value="ECO:0007669"/>
    <property type="project" value="TreeGrafter"/>
</dbReference>
<dbReference type="InterPro" id="IPR003593">
    <property type="entry name" value="AAA+_ATPase"/>
</dbReference>
<evidence type="ECO:0000256" key="7">
    <source>
        <dbReference type="SAM" id="MobiDB-lite"/>
    </source>
</evidence>
<name>A0A0L0SB74_ALLM3</name>
<feature type="region of interest" description="Disordered" evidence="7">
    <location>
        <begin position="1"/>
        <end position="26"/>
    </location>
</feature>
<dbReference type="Gene3D" id="1.20.272.10">
    <property type="match status" value="1"/>
</dbReference>
<evidence type="ECO:0000256" key="1">
    <source>
        <dbReference type="ARBA" id="ARBA00004123"/>
    </source>
</evidence>
<dbReference type="NCBIfam" id="NF001679">
    <property type="entry name" value="PRK00440.1"/>
    <property type="match status" value="1"/>
</dbReference>
<keyword evidence="5" id="KW-0067">ATP-binding</keyword>
<dbReference type="InterPro" id="IPR027417">
    <property type="entry name" value="P-loop_NTPase"/>
</dbReference>
<dbReference type="InterPro" id="IPR047854">
    <property type="entry name" value="RFC_lid"/>
</dbReference>
<keyword evidence="6" id="KW-0539">Nucleus</keyword>
<dbReference type="Pfam" id="PF00004">
    <property type="entry name" value="AAA"/>
    <property type="match status" value="1"/>
</dbReference>
<dbReference type="GO" id="GO:0005524">
    <property type="term" value="F:ATP binding"/>
    <property type="evidence" value="ECO:0007669"/>
    <property type="project" value="UniProtKB-KW"/>
</dbReference>
<proteinExistence type="inferred from homology"/>
<dbReference type="Pfam" id="PF08542">
    <property type="entry name" value="Rep_fac_C"/>
    <property type="match status" value="1"/>
</dbReference>
<feature type="domain" description="AAA+ ATPase" evidence="8">
    <location>
        <begin position="65"/>
        <end position="197"/>
    </location>
</feature>
<protein>
    <recommendedName>
        <fullName evidence="8">AAA+ ATPase domain-containing protein</fullName>
    </recommendedName>
</protein>
<dbReference type="PANTHER" id="PTHR11669">
    <property type="entry name" value="REPLICATION FACTOR C / DNA POLYMERASE III GAMMA-TAU SUBUNIT"/>
    <property type="match status" value="1"/>
</dbReference>
<dbReference type="InterPro" id="IPR050238">
    <property type="entry name" value="DNA_Rep/Repair_Clamp_Loader"/>
</dbReference>
<comment type="subcellular location">
    <subcellularLocation>
        <location evidence="1">Nucleus</location>
    </subcellularLocation>
</comment>
<dbReference type="SMART" id="SM00382">
    <property type="entry name" value="AAA"/>
    <property type="match status" value="1"/>
</dbReference>
<dbReference type="SUPFAM" id="SSF48019">
    <property type="entry name" value="post-AAA+ oligomerization domain-like"/>
    <property type="match status" value="1"/>
</dbReference>
<dbReference type="GO" id="GO:0031389">
    <property type="term" value="C:Rad17 RFC-like complex"/>
    <property type="evidence" value="ECO:0007669"/>
    <property type="project" value="TreeGrafter"/>
</dbReference>
<dbReference type="CDD" id="cd00009">
    <property type="entry name" value="AAA"/>
    <property type="match status" value="1"/>
</dbReference>
<dbReference type="OMA" id="SCNYSSQ"/>
<dbReference type="InterPro" id="IPR003959">
    <property type="entry name" value="ATPase_AAA_core"/>
</dbReference>
<keyword evidence="10" id="KW-1185">Reference proteome</keyword>
<evidence type="ECO:0000256" key="4">
    <source>
        <dbReference type="ARBA" id="ARBA00022741"/>
    </source>
</evidence>
<dbReference type="GO" id="GO:0005663">
    <property type="term" value="C:DNA replication factor C complex"/>
    <property type="evidence" value="ECO:0007669"/>
    <property type="project" value="TreeGrafter"/>
</dbReference>